<evidence type="ECO:0000313" key="9">
    <source>
        <dbReference type="EMBL" id="MCL6683535.1"/>
    </source>
</evidence>
<reference evidence="9" key="1">
    <citation type="submission" date="2022-05" db="EMBL/GenBank/DDBJ databases">
        <authorList>
            <person name="Jo J.-H."/>
            <person name="Im W.-T."/>
        </authorList>
    </citation>
    <scope>NUCLEOTIDE SEQUENCE</scope>
    <source>
        <strain evidence="9">SE158</strain>
    </source>
</reference>
<evidence type="ECO:0000313" key="10">
    <source>
        <dbReference type="Proteomes" id="UP001165363"/>
    </source>
</evidence>
<dbReference type="InterPro" id="IPR038063">
    <property type="entry name" value="Transpep_catalytic_dom"/>
</dbReference>
<dbReference type="Pfam" id="PF03734">
    <property type="entry name" value="YkuD"/>
    <property type="match status" value="1"/>
</dbReference>
<feature type="active site" description="Nucleophile" evidence="7">
    <location>
        <position position="396"/>
    </location>
</feature>
<comment type="similarity">
    <text evidence="2">Belongs to the YkuD family.</text>
</comment>
<dbReference type="Gene3D" id="2.40.440.10">
    <property type="entry name" value="L,D-transpeptidase catalytic domain-like"/>
    <property type="match status" value="1"/>
</dbReference>
<organism evidence="9 10">
    <name type="scientific">Sphingomonas alba</name>
    <dbReference type="NCBI Taxonomy" id="2908208"/>
    <lineage>
        <taxon>Bacteria</taxon>
        <taxon>Pseudomonadati</taxon>
        <taxon>Pseudomonadota</taxon>
        <taxon>Alphaproteobacteria</taxon>
        <taxon>Sphingomonadales</taxon>
        <taxon>Sphingomonadaceae</taxon>
        <taxon>Sphingomonas</taxon>
    </lineage>
</organism>
<keyword evidence="4 7" id="KW-0133">Cell shape</keyword>
<keyword evidence="5 7" id="KW-0573">Peptidoglycan synthesis</keyword>
<dbReference type="EMBL" id="JAMGBD010000001">
    <property type="protein sequence ID" value="MCL6683535.1"/>
    <property type="molecule type" value="Genomic_DNA"/>
</dbReference>
<evidence type="ECO:0000256" key="3">
    <source>
        <dbReference type="ARBA" id="ARBA00022679"/>
    </source>
</evidence>
<comment type="caution">
    <text evidence="9">The sequence shown here is derived from an EMBL/GenBank/DDBJ whole genome shotgun (WGS) entry which is preliminary data.</text>
</comment>
<protein>
    <submittedName>
        <fullName evidence="9">L,D-transpeptidase family protein</fullName>
    </submittedName>
</protein>
<keyword evidence="3" id="KW-0808">Transferase</keyword>
<dbReference type="InterPro" id="IPR036366">
    <property type="entry name" value="PGBDSf"/>
</dbReference>
<dbReference type="InterPro" id="IPR045380">
    <property type="entry name" value="LD_TPept_scaffold_dom"/>
</dbReference>
<dbReference type="InterPro" id="IPR036365">
    <property type="entry name" value="PGBD-like_sf"/>
</dbReference>
<evidence type="ECO:0000259" key="8">
    <source>
        <dbReference type="PROSITE" id="PS52029"/>
    </source>
</evidence>
<keyword evidence="10" id="KW-1185">Reference proteome</keyword>
<evidence type="ECO:0000256" key="1">
    <source>
        <dbReference type="ARBA" id="ARBA00004752"/>
    </source>
</evidence>
<dbReference type="Pfam" id="PF20142">
    <property type="entry name" value="Scaffold"/>
    <property type="match status" value="1"/>
</dbReference>
<evidence type="ECO:0000256" key="5">
    <source>
        <dbReference type="ARBA" id="ARBA00022984"/>
    </source>
</evidence>
<evidence type="ECO:0000256" key="4">
    <source>
        <dbReference type="ARBA" id="ARBA00022960"/>
    </source>
</evidence>
<keyword evidence="6 7" id="KW-0961">Cell wall biogenesis/degradation</keyword>
<feature type="domain" description="L,D-TPase catalytic" evidence="8">
    <location>
        <begin position="270"/>
        <end position="417"/>
    </location>
</feature>
<proteinExistence type="inferred from homology"/>
<name>A0ABT0RLY0_9SPHN</name>
<evidence type="ECO:0000256" key="6">
    <source>
        <dbReference type="ARBA" id="ARBA00023316"/>
    </source>
</evidence>
<dbReference type="PROSITE" id="PS52029">
    <property type="entry name" value="LD_TPASE"/>
    <property type="match status" value="1"/>
</dbReference>
<dbReference type="SUPFAM" id="SSF47090">
    <property type="entry name" value="PGBD-like"/>
    <property type="match status" value="1"/>
</dbReference>
<dbReference type="PANTHER" id="PTHR41533">
    <property type="entry name" value="L,D-TRANSPEPTIDASE HI_1667-RELATED"/>
    <property type="match status" value="1"/>
</dbReference>
<dbReference type="Proteomes" id="UP001165363">
    <property type="component" value="Unassembled WGS sequence"/>
</dbReference>
<dbReference type="InterPro" id="IPR002477">
    <property type="entry name" value="Peptidoglycan-bd-like"/>
</dbReference>
<accession>A0ABT0RLY0</accession>
<dbReference type="PANTHER" id="PTHR41533:SF2">
    <property type="entry name" value="BLR7131 PROTEIN"/>
    <property type="match status" value="1"/>
</dbReference>
<evidence type="ECO:0000256" key="2">
    <source>
        <dbReference type="ARBA" id="ARBA00005992"/>
    </source>
</evidence>
<comment type="pathway">
    <text evidence="1 7">Cell wall biogenesis; peptidoglycan biosynthesis.</text>
</comment>
<dbReference type="InterPro" id="IPR005490">
    <property type="entry name" value="LD_TPept_cat_dom"/>
</dbReference>
<evidence type="ECO:0000256" key="7">
    <source>
        <dbReference type="PROSITE-ProRule" id="PRU01373"/>
    </source>
</evidence>
<sequence length="490" mass="53394">MISNQDAAAQTAQEWSDAASVSPEALKAAVKDEDLRRFYEARQWAAAWDKDHAAQLTAALSQAQKHALEHIAFLPKTAPADATAREIALTSAALNYAKALSHGVVNPKKLWAIYTLPVPDLDLAGGLNTAVQRGKVGEWLESLAPQTQEYKALSAAYVDQLKNLSAAPAIGGGDTIKVGQSDPRVPALVAALQANGYLPDKLPKSEKPQLYTQAIANAVKGLQANYGIKDDGVVGPETLQVLNTGPADRARQLAVNLERRRWLDRNPPGTRIDVNTAGTFLEYWRDGSLRDKRRVVVGQPEWETPQLLSPIVQLVANPTWNVPKSIEEKELAPKGEAYLAENHIVRKNGRLVQESGPDNSLGLVKFDMKNDHAIYLHDTPAKALFGANERHRSHGCIRVDDAVGFAEMLAGDDGVLPKFQEAETGEDESFVTMKTPVPVRLLYHTAFLDDGGTLRLQADAYGWDDDVANALQLPQRTRRVLRSKGGDIGP</sequence>
<dbReference type="CDD" id="cd16913">
    <property type="entry name" value="YkuD_like"/>
    <property type="match status" value="1"/>
</dbReference>
<dbReference type="Pfam" id="PF01471">
    <property type="entry name" value="PG_binding_1"/>
    <property type="match status" value="1"/>
</dbReference>
<dbReference type="InterPro" id="IPR052905">
    <property type="entry name" value="LD-transpeptidase_YkuD-like"/>
</dbReference>
<dbReference type="SUPFAM" id="SSF141523">
    <property type="entry name" value="L,D-transpeptidase catalytic domain-like"/>
    <property type="match status" value="1"/>
</dbReference>
<dbReference type="Gene3D" id="1.10.101.10">
    <property type="entry name" value="PGBD-like superfamily/PGBD"/>
    <property type="match status" value="1"/>
</dbReference>
<feature type="active site" description="Proton donor/acceptor" evidence="7">
    <location>
        <position position="377"/>
    </location>
</feature>
<gene>
    <name evidence="9" type="ORF">LZ536_06415</name>
</gene>
<dbReference type="RefSeq" id="WP_249847526.1">
    <property type="nucleotide sequence ID" value="NZ_JAMGBD010000001.1"/>
</dbReference>